<feature type="non-terminal residue" evidence="2">
    <location>
        <position position="227"/>
    </location>
</feature>
<dbReference type="SUPFAM" id="SSF48452">
    <property type="entry name" value="TPR-like"/>
    <property type="match status" value="1"/>
</dbReference>
<gene>
    <name evidence="2" type="ORF">OBE_11144</name>
</gene>
<evidence type="ECO:0000259" key="1">
    <source>
        <dbReference type="Pfam" id="PF14322"/>
    </source>
</evidence>
<dbReference type="GO" id="GO:0009279">
    <property type="term" value="C:cell outer membrane"/>
    <property type="evidence" value="ECO:0007669"/>
    <property type="project" value="UniProtKB-SubCell"/>
</dbReference>
<dbReference type="AlphaFoldDB" id="K1SQZ0"/>
<dbReference type="Gene3D" id="1.25.40.390">
    <property type="match status" value="1"/>
</dbReference>
<feature type="domain" description="SusD-like N-terminal" evidence="1">
    <location>
        <begin position="12"/>
        <end position="57"/>
    </location>
</feature>
<comment type="caution">
    <text evidence="2">The sequence shown here is derived from an EMBL/GenBank/DDBJ whole genome shotgun (WGS) entry which is preliminary data.</text>
</comment>
<reference evidence="2" key="1">
    <citation type="journal article" date="2013" name="Environ. Microbiol.">
        <title>Microbiota from the distal guts of lean and obese adolescents exhibit partial functional redundancy besides clear differences in community structure.</title>
        <authorList>
            <person name="Ferrer M."/>
            <person name="Ruiz A."/>
            <person name="Lanza F."/>
            <person name="Haange S.B."/>
            <person name="Oberbach A."/>
            <person name="Till H."/>
            <person name="Bargiela R."/>
            <person name="Campoy C."/>
            <person name="Segura M.T."/>
            <person name="Richter M."/>
            <person name="von Bergen M."/>
            <person name="Seifert J."/>
            <person name="Suarez A."/>
        </authorList>
    </citation>
    <scope>NUCLEOTIDE SEQUENCE</scope>
</reference>
<dbReference type="InterPro" id="IPR033985">
    <property type="entry name" value="SusD-like_N"/>
</dbReference>
<protein>
    <submittedName>
        <fullName evidence="2">Protein containing RagB/SusD domain protein</fullName>
    </submittedName>
</protein>
<sequence length="227" mass="26683">MNEVYPTYYPPRKTPKECYEQIIADLTDAEQYAPDNDNSDRTKMTKTVAQAMLAKVYAEKEVQDYDKVIAYADKVMNTTGVELEDSYETLWGYDETAKDCMKRNTKEGILEVHWTTGSGNWETWMYGRQLDNWDYNFTWAKWITPSRDIINDFDKEGDEVRKNQAIVYYACTWSNYYPASNYPFMYKLRSSYNNIYWVRLADIILMKAEAEAYKGNLAESAKLVNQI</sequence>
<accession>K1SQZ0</accession>
<proteinExistence type="predicted"/>
<organism evidence="2">
    <name type="scientific">human gut metagenome</name>
    <dbReference type="NCBI Taxonomy" id="408170"/>
    <lineage>
        <taxon>unclassified sequences</taxon>
        <taxon>metagenomes</taxon>
        <taxon>organismal metagenomes</taxon>
    </lineage>
</organism>
<dbReference type="Pfam" id="PF14322">
    <property type="entry name" value="SusD-like_3"/>
    <property type="match status" value="1"/>
</dbReference>
<dbReference type="EMBL" id="AJWZ01007657">
    <property type="protein sequence ID" value="EKC56285.1"/>
    <property type="molecule type" value="Genomic_DNA"/>
</dbReference>
<dbReference type="InterPro" id="IPR011990">
    <property type="entry name" value="TPR-like_helical_dom_sf"/>
</dbReference>
<evidence type="ECO:0000313" key="2">
    <source>
        <dbReference type="EMBL" id="EKC56285.1"/>
    </source>
</evidence>
<name>K1SQZ0_9ZZZZ</name>